<feature type="region of interest" description="Disordered" evidence="2">
    <location>
        <begin position="711"/>
        <end position="734"/>
    </location>
</feature>
<keyword evidence="1" id="KW-0862">Zinc</keyword>
<accession>A0A8H4BFA8</accession>
<evidence type="ECO:0000259" key="3">
    <source>
        <dbReference type="PROSITE" id="PS50157"/>
    </source>
</evidence>
<protein>
    <recommendedName>
        <fullName evidence="3">C2H2-type domain-containing protein</fullName>
    </recommendedName>
</protein>
<evidence type="ECO:0000313" key="4">
    <source>
        <dbReference type="EMBL" id="KAF1800336.1"/>
    </source>
</evidence>
<sequence length="734" mass="82528">MSFVCTKYPPCAQAFSSDSLRKTHVRCVHQALVDVKYPGGHVEKDVARNPIDGTFSCRICNNYKNINPSLLKRHANNCQAFRSRISVPAAAGATVVPETTNAPITPIAPSVPVPEPTPSVPETTPFLADLSPSVPDPTPFVPEPTPFVPVEPHVSTAPSESTPTVPSPEPSAADMDATTDPITTDPTDPIIDDTTDPIATDPTDPITADTTEQSEPIQLDTTDYNLDYQSLGLVIHLQSKSVICINCKCAVQIENVVAHFNRNHSLTRRIAQYNQTQQQQYQANLDNELPQDLPEPLATTNLEDRLRELGAVSYNEHHLYIAPLRDPLPVISLLEVSPGFVCGYCPLRYVSAVAAFAGTRSTMLKHMRLTHRGLNHDNYTTCHVQHLYNDQGHKVYFGVERLYSGPTIESTITSEGDALFDEFLSENPGYDEGFNPDASIGDSRVFSRFYDYMHWFDLVNDVAGEDTNENRILLHNWVNARTPQFRDDIARMDADLKMLVRQYFNYMQRLMSSSSSSFYHFRIAVMQNDVNEPTPTVGLRPLNVNSRNKYFDLFFKYIKMMMMAAAPSFASSPYDDQHTKYRAFGEVIFNGTNGETTRRFVDEIQEIILDMRSSRSEFRAAEIAFPVLHTYFMALVSEEPANFHQSYKSSVLVFTAFSMISQSGVWKNVRYVKSVPARLKYMFRSIVLYQLLLDNNGLVFVDEDNFVQSGNAQDNADLDTDLTDDEMVDQDNDE</sequence>
<feature type="region of interest" description="Disordered" evidence="2">
    <location>
        <begin position="135"/>
        <end position="213"/>
    </location>
</feature>
<dbReference type="PROSITE" id="PS50157">
    <property type="entry name" value="ZINC_FINGER_C2H2_2"/>
    <property type="match status" value="1"/>
</dbReference>
<reference evidence="4 5" key="1">
    <citation type="submission" date="2019-09" db="EMBL/GenBank/DDBJ databases">
        <authorList>
            <consortium name="DOE Joint Genome Institute"/>
            <person name="Mondo S.J."/>
            <person name="Navarro-Mendoza M.I."/>
            <person name="Perez-Arques C."/>
            <person name="Panchal S."/>
            <person name="Nicolas F.E."/>
            <person name="Ganguly P."/>
            <person name="Pangilinan J."/>
            <person name="Grigoriev I."/>
            <person name="Heitman J."/>
            <person name="Sanya K."/>
            <person name="Garre V."/>
        </authorList>
    </citation>
    <scope>NUCLEOTIDE SEQUENCE [LARGE SCALE GENOMIC DNA]</scope>
    <source>
        <strain evidence="4 5">MU402</strain>
    </source>
</reference>
<feature type="domain" description="C2H2-type" evidence="3">
    <location>
        <begin position="3"/>
        <end position="29"/>
    </location>
</feature>
<keyword evidence="1" id="KW-0863">Zinc-finger</keyword>
<feature type="compositionally biased region" description="Acidic residues" evidence="2">
    <location>
        <begin position="716"/>
        <end position="734"/>
    </location>
</feature>
<evidence type="ECO:0000256" key="2">
    <source>
        <dbReference type="SAM" id="MobiDB-lite"/>
    </source>
</evidence>
<keyword evidence="1" id="KW-0479">Metal-binding</keyword>
<comment type="caution">
    <text evidence="4">The sequence shown here is derived from an EMBL/GenBank/DDBJ whole genome shotgun (WGS) entry which is preliminary data.</text>
</comment>
<dbReference type="GO" id="GO:0008270">
    <property type="term" value="F:zinc ion binding"/>
    <property type="evidence" value="ECO:0007669"/>
    <property type="project" value="UniProtKB-KW"/>
</dbReference>
<feature type="compositionally biased region" description="Pro residues" evidence="2">
    <location>
        <begin position="135"/>
        <end position="149"/>
    </location>
</feature>
<dbReference type="EMBL" id="JAAECE010000006">
    <property type="protein sequence ID" value="KAF1800336.1"/>
    <property type="molecule type" value="Genomic_DNA"/>
</dbReference>
<feature type="compositionally biased region" description="Low complexity" evidence="2">
    <location>
        <begin position="150"/>
        <end position="189"/>
    </location>
</feature>
<evidence type="ECO:0000313" key="5">
    <source>
        <dbReference type="Proteomes" id="UP000469890"/>
    </source>
</evidence>
<dbReference type="AlphaFoldDB" id="A0A8H4BFA8"/>
<name>A0A8H4BFA8_MUCCL</name>
<gene>
    <name evidence="4" type="ORF">FB192DRAFT_1475248</name>
</gene>
<dbReference type="Proteomes" id="UP000469890">
    <property type="component" value="Unassembled WGS sequence"/>
</dbReference>
<organism evidence="4 5">
    <name type="scientific">Mucor circinelloides f. lusitanicus</name>
    <name type="common">Mucor racemosus var. lusitanicus</name>
    <dbReference type="NCBI Taxonomy" id="29924"/>
    <lineage>
        <taxon>Eukaryota</taxon>
        <taxon>Fungi</taxon>
        <taxon>Fungi incertae sedis</taxon>
        <taxon>Mucoromycota</taxon>
        <taxon>Mucoromycotina</taxon>
        <taxon>Mucoromycetes</taxon>
        <taxon>Mucorales</taxon>
        <taxon>Mucorineae</taxon>
        <taxon>Mucoraceae</taxon>
        <taxon>Mucor</taxon>
    </lineage>
</organism>
<evidence type="ECO:0000256" key="1">
    <source>
        <dbReference type="PROSITE-ProRule" id="PRU00042"/>
    </source>
</evidence>
<dbReference type="InterPro" id="IPR013087">
    <property type="entry name" value="Znf_C2H2_type"/>
</dbReference>
<feature type="compositionally biased region" description="Low complexity" evidence="2">
    <location>
        <begin position="196"/>
        <end position="211"/>
    </location>
</feature>
<proteinExistence type="predicted"/>